<dbReference type="PROSITE" id="PS50010">
    <property type="entry name" value="DH_2"/>
    <property type="match status" value="1"/>
</dbReference>
<feature type="region of interest" description="Disordered" evidence="1">
    <location>
        <begin position="872"/>
        <end position="929"/>
    </location>
</feature>
<dbReference type="GO" id="GO:0005737">
    <property type="term" value="C:cytoplasm"/>
    <property type="evidence" value="ECO:0007669"/>
    <property type="project" value="TreeGrafter"/>
</dbReference>
<dbReference type="EMBL" id="JAGHQM010000854">
    <property type="protein sequence ID" value="KAH0558410.1"/>
    <property type="molecule type" value="Genomic_DNA"/>
</dbReference>
<dbReference type="InterPro" id="IPR000219">
    <property type="entry name" value="DH_dom"/>
</dbReference>
<dbReference type="Pfam" id="PF00621">
    <property type="entry name" value="RhoGEF"/>
    <property type="match status" value="1"/>
</dbReference>
<keyword evidence="4" id="KW-1185">Reference proteome</keyword>
<dbReference type="PANTHER" id="PTHR12673:SF159">
    <property type="entry name" value="LD03170P"/>
    <property type="match status" value="1"/>
</dbReference>
<feature type="region of interest" description="Disordered" evidence="1">
    <location>
        <begin position="243"/>
        <end position="271"/>
    </location>
</feature>
<dbReference type="InterPro" id="IPR035899">
    <property type="entry name" value="DBL_dom_sf"/>
</dbReference>
<dbReference type="Proteomes" id="UP000750711">
    <property type="component" value="Unassembled WGS sequence"/>
</dbReference>
<dbReference type="AlphaFoldDB" id="A0A9P8LAF4"/>
<protein>
    <recommendedName>
        <fullName evidence="2">DH domain-containing protein</fullName>
    </recommendedName>
</protein>
<feature type="region of interest" description="Disordered" evidence="1">
    <location>
        <begin position="190"/>
        <end position="216"/>
    </location>
</feature>
<dbReference type="SMART" id="SM00325">
    <property type="entry name" value="RhoGEF"/>
    <property type="match status" value="1"/>
</dbReference>
<sequence>MAALLPAISPSLFNASFVSIPYVWPGVSLPDDVSNSILVHSPSSGSFISATSAPPSSVQGEKENGPPQVASRAAEFTDDDAASYRTTVRRLPTHVSRKSSWGTNIPPPLKPCGQQALEKEAGELEEIDLDAGHELPRHERAFGSEVEPENGLGSTSTPEQQISCPEKPNNSRQPFYRWIETLKRKKNRRRLSISGLDKGKAVDKAESTSIHESRKHTKSSSFSSLGFVSAVKTASISLASFTGPAASRKTRQSAQQRSGTRSSRFSDNEARLSIDSSGMPAAVIDEGTRERAIKRRRVLEELLSTEESYIADLKILINVYFTLLPSVPTLSQNTRSSIHRNVNEILQLHEELFYELHQVISGSTMSHMRPEEAPGAQSRGHLRWRSLDILPEVGGELINVRKARRSADYSRSMNKHSVMLTAEPKVAADVARVFDKMVTFYKKPQQPICEAMKRFFTYEEYGAKYELMLQDVASTYKTLPSWHAYEKGIESLASFLTSINNREAYSKKGLTFSDLLIKPIQRICKYPLLFADLYKETPVYDCPESHRELEKVLYRLRETTREINRATDDPRMRDRIEKTWLLQDRLTFKEQPEPSPAVALRLLGHILLCGVLHVTWQSSEGITGEYMGDPTYTVAIAINLADLRLEDADNGRGLQCHSSLYSWKVIFESDHRLFELILSACSAKEEETWRASLAERSAAETRDCFDGEPRSPDIFDSLSVDIKPLGSVFGQLGTLARRISLHRAGTIGPKASLSQVVIRNTHALRDGQDSTVPTPPPINRSYSTIHTSRIQIISPKRSERARLESALADVWTRDMIPYPGMNAKRSDLTIRASATSMIRKLSMASITGSFGRRSASCQSLVNALEDGDCASADGATHTQSKTSDHTEPSGIGLSGSLRMKRGQSSRRLYRPLPPSRTSSVGGFKRSKSARALQTIRVSNPLAPGGIVAKENEKVDKEADRNVKKRWSNPSSLGKTFSSEGIRKLFI</sequence>
<dbReference type="SUPFAM" id="SSF48065">
    <property type="entry name" value="DBL homology domain (DH-domain)"/>
    <property type="match status" value="1"/>
</dbReference>
<comment type="caution">
    <text evidence="3">The sequence shown here is derived from an EMBL/GenBank/DDBJ whole genome shotgun (WGS) entry which is preliminary data.</text>
</comment>
<feature type="region of interest" description="Disordered" evidence="1">
    <location>
        <begin position="143"/>
        <end position="170"/>
    </location>
</feature>
<reference evidence="3" key="1">
    <citation type="submission" date="2021-03" db="EMBL/GenBank/DDBJ databases">
        <title>Comparative genomics and phylogenomic investigation of the class Geoglossomycetes provide insights into ecological specialization and systematics.</title>
        <authorList>
            <person name="Melie T."/>
            <person name="Pirro S."/>
            <person name="Miller A.N."/>
            <person name="Quandt A."/>
        </authorList>
    </citation>
    <scope>NUCLEOTIDE SEQUENCE</scope>
    <source>
        <strain evidence="3">CAQ_001_2017</strain>
    </source>
</reference>
<dbReference type="Gene3D" id="1.20.900.10">
    <property type="entry name" value="Dbl homology (DH) domain"/>
    <property type="match status" value="1"/>
</dbReference>
<dbReference type="PANTHER" id="PTHR12673">
    <property type="entry name" value="FACIOGENITAL DYSPLASIA PROTEIN"/>
    <property type="match status" value="1"/>
</dbReference>
<name>A0A9P8LAF4_9PEZI</name>
<evidence type="ECO:0000259" key="2">
    <source>
        <dbReference type="PROSITE" id="PS50010"/>
    </source>
</evidence>
<organism evidence="3 4">
    <name type="scientific">Trichoglossum hirsutum</name>
    <dbReference type="NCBI Taxonomy" id="265104"/>
    <lineage>
        <taxon>Eukaryota</taxon>
        <taxon>Fungi</taxon>
        <taxon>Dikarya</taxon>
        <taxon>Ascomycota</taxon>
        <taxon>Pezizomycotina</taxon>
        <taxon>Geoglossomycetes</taxon>
        <taxon>Geoglossales</taxon>
        <taxon>Geoglossaceae</taxon>
        <taxon>Trichoglossum</taxon>
    </lineage>
</organism>
<feature type="compositionally biased region" description="Basic and acidic residues" evidence="1">
    <location>
        <begin position="197"/>
        <end position="212"/>
    </location>
</feature>
<feature type="compositionally biased region" description="Polar residues" evidence="1">
    <location>
        <begin position="152"/>
        <end position="170"/>
    </location>
</feature>
<feature type="compositionally biased region" description="Polar residues" evidence="1">
    <location>
        <begin position="48"/>
        <end position="59"/>
    </location>
</feature>
<feature type="compositionally biased region" description="Basic residues" evidence="1">
    <location>
        <begin position="898"/>
        <end position="909"/>
    </location>
</feature>
<evidence type="ECO:0000313" key="3">
    <source>
        <dbReference type="EMBL" id="KAH0558410.1"/>
    </source>
</evidence>
<proteinExistence type="predicted"/>
<evidence type="ECO:0000313" key="4">
    <source>
        <dbReference type="Proteomes" id="UP000750711"/>
    </source>
</evidence>
<accession>A0A9P8LAF4</accession>
<feature type="domain" description="DH" evidence="2">
    <location>
        <begin position="294"/>
        <end position="566"/>
    </location>
</feature>
<feature type="compositionally biased region" description="Polar residues" evidence="1">
    <location>
        <begin position="252"/>
        <end position="263"/>
    </location>
</feature>
<dbReference type="GO" id="GO:0005085">
    <property type="term" value="F:guanyl-nucleotide exchange factor activity"/>
    <property type="evidence" value="ECO:0007669"/>
    <property type="project" value="InterPro"/>
</dbReference>
<feature type="region of interest" description="Disordered" evidence="1">
    <location>
        <begin position="48"/>
        <end position="87"/>
    </location>
</feature>
<gene>
    <name evidence="3" type="ORF">GP486_004932</name>
</gene>
<evidence type="ECO:0000256" key="1">
    <source>
        <dbReference type="SAM" id="MobiDB-lite"/>
    </source>
</evidence>
<dbReference type="InterPro" id="IPR051092">
    <property type="entry name" value="FYVE_RhoGEF_PH"/>
</dbReference>